<feature type="region of interest" description="Disordered" evidence="1">
    <location>
        <begin position="463"/>
        <end position="536"/>
    </location>
</feature>
<feature type="compositionally biased region" description="Polar residues" evidence="1">
    <location>
        <begin position="964"/>
        <end position="979"/>
    </location>
</feature>
<evidence type="ECO:0000313" key="3">
    <source>
        <dbReference type="Proteomes" id="UP001418222"/>
    </source>
</evidence>
<feature type="compositionally biased region" description="Low complexity" evidence="1">
    <location>
        <begin position="1308"/>
        <end position="1326"/>
    </location>
</feature>
<feature type="compositionally biased region" description="Low complexity" evidence="1">
    <location>
        <begin position="1202"/>
        <end position="1257"/>
    </location>
</feature>
<feature type="compositionally biased region" description="Pro residues" evidence="1">
    <location>
        <begin position="1402"/>
        <end position="1411"/>
    </location>
</feature>
<sequence>MDRIREARRGSMAAVNGGLARRRQRSSGLRDSPDEDGAMEMQETVRLRDRGSKKDRDRDRSGRNKRRRGDRMLHGSHREEGDDSSEESLDEDDDDEEDDSTVAGRLPTPSAPNPAPTAPVMQNHHLRKGFPVKSARAPGTGTWKVVEEMIGASIPRKARSSSVKRSQECWLSGGGAGGGGDQIHRPASMSPARPSPTSTTPVSPSSSNVSVRKKVKLISGSKQRLSKTSKTSSIQEIEIEVAEVLFGMTRQVPLKPEDQKHDPKESNGSGLEVKSRVSSPYPISSPIATSPAAARPSNPSSNAAPLTAMAPKRKLPRKRFEDESPTSPPNAHVLPATSNSSAAKLETEAAAPPPAAIKTDTSPRSEKKSIVHSSVSSDPVISITSSAAKVQQETDKTENIMAPDRKDSECRPEKRAKEEAICPPKESTCANLDVKVEEDLASKAAVISENQREDKFSFDLMALPGRSSPEMENSSDNVAEFKSVEMELAPAPKPELSKGEELEKTEKKSKTEPEEILLANNNGGKQSTDDSDLKKQAGKERNLDLLLDLEKIDKDVNGSTKNQSLKQQSRAPRVEQKIEKSGLPASSSPMAMQIPGWPGGFPPFGYMGPVPPLPPVVPVDGSSTCSKTVQVSLSSPLPFFFPPCPTLVTKLIAGAISALQSFLPSQLRPKRCAAHCYIAQNIHYHQQITRLNPFWPSAPGAAPMYAAKQYNLNTAPPSDAAIIAGALPGSLPGRSLGSVQEKPGQVSAAYSGLSSKDKNSAASTQFIDAASTRKVPAALQQSAQPGSAGNMLAPAFIFPMHQQQAQAVTQAATVGAANRSGAAKLSPGSGNVAPPSTMAASGANGPGMTMNFNYPGLPPNEQYLAFLQNNAYSFPIPAHVSGAPSYRAANPGQTLPYFNLSFYSPSMIHPTQLRLQQPPPGTQQQPPYSQQGHQNPSTSSGSSSSQKNTQQSQRVPTAAASAVTAGNSHGFPSSKQQLLHQVRQIEPEPVGEDAPSTADSRVSQAQKSMYTQKFSIPAHSQNFALIAPAAAALSGGGGHGEKQQQAQNQVMKMDLTPSQAFAMSFASFGGAAAASTGAAPHGFDFSSISQNHALFQSLPEPARQGYQVSAAAHSAQQRHNNSKKAEDGKPAPDLGNTNAPAEEAKNSPANKPMSNSQQQSLTFTRADTEPPMSSIINNSMIDGSSRTLNLIQQPPNGAQRVSNRPASASPASNSMTASSHGSSSPHVLSQQHQQQVLQLQKQHQQLQMQQQLQQQQQRAKPAASHNSANVYSDRLPGNSAAASKYAQGLAGFPPALTQSSAAAQPAQWKAAARVTNPPSAATTAVAVPPPSSSSTKNQMPLQQQVRGQQPSAAHQPHQISFGVSPAKVAGQLGPASTAGSPQNSVSKSSGGSPHSSSAIPKSAPPPSPVLPVMPFQKLQSGKNSSSSSNSPLPAVNRNMPSILGNPHNTPPTTPQHMGSKPLPSAQHLQQSQMSKQHFPQAQFFFSNPYMQTQNSQSDMVAAAAAGYFQQHHRRQSDQQQSQARQNSLPATTTGMLSLGPSSSLSLTAGGGPAPDPSKGSAGAVQPMNNSKNLTPAGLMQQHQSQFAAVSQPGSGTTAAAAGHPMMPYIHAMQSVPLKPDVSASGEQKPAAEKTLSTLVVATGKSSVNFTSKYNNGNDYENPWCCGLTRGPGRTG</sequence>
<feature type="compositionally biased region" description="Polar residues" evidence="1">
    <location>
        <begin position="220"/>
        <end position="233"/>
    </location>
</feature>
<feature type="compositionally biased region" description="Polar residues" evidence="1">
    <location>
        <begin position="1466"/>
        <end position="1475"/>
    </location>
</feature>
<feature type="region of interest" description="Disordered" evidence="1">
    <location>
        <begin position="155"/>
        <end position="233"/>
    </location>
</feature>
<accession>A0AAP0G192</accession>
<feature type="region of interest" description="Disordered" evidence="1">
    <location>
        <begin position="1"/>
        <end position="138"/>
    </location>
</feature>
<feature type="region of interest" description="Disordered" evidence="1">
    <location>
        <begin position="1105"/>
        <end position="1275"/>
    </location>
</feature>
<dbReference type="Proteomes" id="UP001418222">
    <property type="component" value="Unassembled WGS sequence"/>
</dbReference>
<dbReference type="InterPro" id="IPR039317">
    <property type="entry name" value="TIC"/>
</dbReference>
<organism evidence="2 3">
    <name type="scientific">Platanthera zijinensis</name>
    <dbReference type="NCBI Taxonomy" id="2320716"/>
    <lineage>
        <taxon>Eukaryota</taxon>
        <taxon>Viridiplantae</taxon>
        <taxon>Streptophyta</taxon>
        <taxon>Embryophyta</taxon>
        <taxon>Tracheophyta</taxon>
        <taxon>Spermatophyta</taxon>
        <taxon>Magnoliopsida</taxon>
        <taxon>Liliopsida</taxon>
        <taxon>Asparagales</taxon>
        <taxon>Orchidaceae</taxon>
        <taxon>Orchidoideae</taxon>
        <taxon>Orchideae</taxon>
        <taxon>Orchidinae</taxon>
        <taxon>Platanthera</taxon>
    </lineage>
</organism>
<feature type="compositionally biased region" description="Acidic residues" evidence="1">
    <location>
        <begin position="81"/>
        <end position="100"/>
    </location>
</feature>
<gene>
    <name evidence="2" type="primary">TIC</name>
    <name evidence="2" type="ORF">KSP39_PZI015366</name>
</gene>
<feature type="compositionally biased region" description="Basic and acidic residues" evidence="1">
    <location>
        <begin position="255"/>
        <end position="265"/>
    </location>
</feature>
<dbReference type="PANTHER" id="PTHR34798">
    <property type="entry name" value="PROTEIN TIME FOR COFFEE"/>
    <property type="match status" value="1"/>
</dbReference>
<feature type="compositionally biased region" description="Low complexity" evidence="1">
    <location>
        <begin position="1517"/>
        <end position="1547"/>
    </location>
</feature>
<feature type="compositionally biased region" description="Polar residues" evidence="1">
    <location>
        <begin position="1147"/>
        <end position="1165"/>
    </location>
</feature>
<feature type="compositionally biased region" description="Low complexity" evidence="1">
    <location>
        <begin position="276"/>
        <end position="308"/>
    </location>
</feature>
<feature type="compositionally biased region" description="Polar residues" evidence="1">
    <location>
        <begin position="1174"/>
        <end position="1201"/>
    </location>
</feature>
<feature type="region of interest" description="Disordered" evidence="1">
    <location>
        <begin position="1368"/>
        <end position="1475"/>
    </location>
</feature>
<evidence type="ECO:0000313" key="2">
    <source>
        <dbReference type="EMBL" id="KAK8933257.1"/>
    </source>
</evidence>
<keyword evidence="3" id="KW-1185">Reference proteome</keyword>
<feature type="region of interest" description="Disordered" evidence="1">
    <location>
        <begin position="557"/>
        <end position="589"/>
    </location>
</feature>
<dbReference type="GO" id="GO:0005634">
    <property type="term" value="C:nucleus"/>
    <property type="evidence" value="ECO:0007669"/>
    <property type="project" value="TreeGrafter"/>
</dbReference>
<feature type="compositionally biased region" description="Polar residues" evidence="1">
    <location>
        <begin position="371"/>
        <end position="391"/>
    </location>
</feature>
<feature type="compositionally biased region" description="Basic and acidic residues" evidence="1">
    <location>
        <begin position="527"/>
        <end position="536"/>
    </location>
</feature>
<comment type="caution">
    <text evidence="2">The sequence shown here is derived from an EMBL/GenBank/DDBJ whole genome shotgun (WGS) entry which is preliminary data.</text>
</comment>
<evidence type="ECO:0000256" key="1">
    <source>
        <dbReference type="SAM" id="MobiDB-lite"/>
    </source>
</evidence>
<feature type="compositionally biased region" description="Low complexity" evidence="1">
    <location>
        <begin position="912"/>
        <end position="953"/>
    </location>
</feature>
<feature type="compositionally biased region" description="Basic and acidic residues" evidence="1">
    <location>
        <begin position="43"/>
        <end position="62"/>
    </location>
</feature>
<feature type="region of interest" description="Disordered" evidence="1">
    <location>
        <begin position="912"/>
        <end position="980"/>
    </location>
</feature>
<protein>
    <submittedName>
        <fullName evidence="2">Protein TIME FOR COFFEE</fullName>
    </submittedName>
</protein>
<feature type="compositionally biased region" description="Low complexity" evidence="1">
    <location>
        <begin position="1379"/>
        <end position="1401"/>
    </location>
</feature>
<name>A0AAP0G192_9ASPA</name>
<proteinExistence type="predicted"/>
<feature type="compositionally biased region" description="Polar residues" evidence="1">
    <location>
        <begin position="557"/>
        <end position="570"/>
    </location>
</feature>
<dbReference type="GO" id="GO:0042752">
    <property type="term" value="P:regulation of circadian rhythm"/>
    <property type="evidence" value="ECO:0007669"/>
    <property type="project" value="InterPro"/>
</dbReference>
<dbReference type="EMBL" id="JBBWWQ010000013">
    <property type="protein sequence ID" value="KAK8933257.1"/>
    <property type="molecule type" value="Genomic_DNA"/>
</dbReference>
<feature type="compositionally biased region" description="Basic and acidic residues" evidence="1">
    <location>
        <begin position="70"/>
        <end position="80"/>
    </location>
</feature>
<feature type="compositionally biased region" description="Low complexity" evidence="1">
    <location>
        <begin position="185"/>
        <end position="210"/>
    </location>
</feature>
<feature type="compositionally biased region" description="Polar residues" evidence="1">
    <location>
        <begin position="1336"/>
        <end position="1352"/>
    </location>
</feature>
<feature type="region of interest" description="Disordered" evidence="1">
    <location>
        <begin position="1308"/>
        <end position="1356"/>
    </location>
</feature>
<feature type="region of interest" description="Disordered" evidence="1">
    <location>
        <begin position="1508"/>
        <end position="1570"/>
    </location>
</feature>
<reference evidence="2 3" key="1">
    <citation type="journal article" date="2022" name="Nat. Plants">
        <title>Genomes of leafy and leafless Platanthera orchids illuminate the evolution of mycoheterotrophy.</title>
        <authorList>
            <person name="Li M.H."/>
            <person name="Liu K.W."/>
            <person name="Li Z."/>
            <person name="Lu H.C."/>
            <person name="Ye Q.L."/>
            <person name="Zhang D."/>
            <person name="Wang J.Y."/>
            <person name="Li Y.F."/>
            <person name="Zhong Z.M."/>
            <person name="Liu X."/>
            <person name="Yu X."/>
            <person name="Liu D.K."/>
            <person name="Tu X.D."/>
            <person name="Liu B."/>
            <person name="Hao Y."/>
            <person name="Liao X.Y."/>
            <person name="Jiang Y.T."/>
            <person name="Sun W.H."/>
            <person name="Chen J."/>
            <person name="Chen Y.Q."/>
            <person name="Ai Y."/>
            <person name="Zhai J.W."/>
            <person name="Wu S.S."/>
            <person name="Zhou Z."/>
            <person name="Hsiao Y.Y."/>
            <person name="Wu W.L."/>
            <person name="Chen Y.Y."/>
            <person name="Lin Y.F."/>
            <person name="Hsu J.L."/>
            <person name="Li C.Y."/>
            <person name="Wang Z.W."/>
            <person name="Zhao X."/>
            <person name="Zhong W.Y."/>
            <person name="Ma X.K."/>
            <person name="Ma L."/>
            <person name="Huang J."/>
            <person name="Chen G.Z."/>
            <person name="Huang M.Z."/>
            <person name="Huang L."/>
            <person name="Peng D.H."/>
            <person name="Luo Y.B."/>
            <person name="Zou S.Q."/>
            <person name="Chen S.P."/>
            <person name="Lan S."/>
            <person name="Tsai W.C."/>
            <person name="Van de Peer Y."/>
            <person name="Liu Z.J."/>
        </authorList>
    </citation>
    <scope>NUCLEOTIDE SEQUENCE [LARGE SCALE GENOMIC DNA]</scope>
    <source>
        <strain evidence="2">Lor287</strain>
    </source>
</reference>
<feature type="compositionally biased region" description="Basic and acidic residues" evidence="1">
    <location>
        <begin position="495"/>
        <end position="513"/>
    </location>
</feature>
<feature type="compositionally biased region" description="Gly residues" evidence="1">
    <location>
        <begin position="172"/>
        <end position="181"/>
    </location>
</feature>
<feature type="compositionally biased region" description="Basic and acidic residues" evidence="1">
    <location>
        <begin position="392"/>
        <end position="419"/>
    </location>
</feature>
<feature type="region of interest" description="Disordered" evidence="1">
    <location>
        <begin position="252"/>
        <end position="419"/>
    </location>
</feature>
<dbReference type="PANTHER" id="PTHR34798:SF2">
    <property type="entry name" value="PROTEIN TIME FOR COFFEE"/>
    <property type="match status" value="1"/>
</dbReference>